<dbReference type="InterPro" id="IPR013783">
    <property type="entry name" value="Ig-like_fold"/>
</dbReference>
<dbReference type="HOGENOM" id="CLU_2906476_0_0_1"/>
<keyword evidence="2" id="KW-1185">Reference proteome</keyword>
<accession>B3P5X2</accession>
<dbReference type="EMBL" id="CH954182">
    <property type="protein sequence ID" value="EDV53372.1"/>
    <property type="molecule type" value="Genomic_DNA"/>
</dbReference>
<protein>
    <submittedName>
        <fullName evidence="1">GG12092</fullName>
    </submittedName>
</protein>
<dbReference type="PhylomeDB" id="B3P5X2"/>
<dbReference type="SUPFAM" id="SSF48726">
    <property type="entry name" value="Immunoglobulin"/>
    <property type="match status" value="1"/>
</dbReference>
<dbReference type="eggNOG" id="ENOG502TGBH">
    <property type="taxonomic scope" value="Eukaryota"/>
</dbReference>
<reference evidence="1 2" key="2">
    <citation type="journal article" date="2008" name="Bioinformatics">
        <title>Assembly reconciliation.</title>
        <authorList>
            <person name="Zimin A.V."/>
            <person name="Smith D.R."/>
            <person name="Sutton G."/>
            <person name="Yorke J.A."/>
        </authorList>
    </citation>
    <scope>NUCLEOTIDE SEQUENCE [LARGE SCALE GENOMIC DNA]</scope>
    <source>
        <strain evidence="1 2">TSC#14021-0224.01</strain>
    </source>
</reference>
<sequence>MRFPWFSLAGEEKLHSHVLSIENVDRHKGGVYICTANNRVGQPASSQVVLHVLCKYATHIHI</sequence>
<dbReference type="AlphaFoldDB" id="B3P5X2"/>
<gene>
    <name evidence="1" type="primary">Dere\GG12092</name>
    <name evidence="1" type="ORF">Dere_GG12092</name>
</gene>
<organism evidence="1 2">
    <name type="scientific">Drosophila erecta</name>
    <name type="common">Fruit fly</name>
    <dbReference type="NCBI Taxonomy" id="7220"/>
    <lineage>
        <taxon>Eukaryota</taxon>
        <taxon>Metazoa</taxon>
        <taxon>Ecdysozoa</taxon>
        <taxon>Arthropoda</taxon>
        <taxon>Hexapoda</taxon>
        <taxon>Insecta</taxon>
        <taxon>Pterygota</taxon>
        <taxon>Neoptera</taxon>
        <taxon>Endopterygota</taxon>
        <taxon>Diptera</taxon>
        <taxon>Brachycera</taxon>
        <taxon>Muscomorpha</taxon>
        <taxon>Ephydroidea</taxon>
        <taxon>Drosophilidae</taxon>
        <taxon>Drosophila</taxon>
        <taxon>Sophophora</taxon>
    </lineage>
</organism>
<name>B3P5X2_DROER</name>
<evidence type="ECO:0000313" key="1">
    <source>
        <dbReference type="EMBL" id="EDV53372.1"/>
    </source>
</evidence>
<dbReference type="InterPro" id="IPR036179">
    <property type="entry name" value="Ig-like_dom_sf"/>
</dbReference>
<reference evidence="1 2" key="1">
    <citation type="journal article" date="2007" name="Nature">
        <title>Evolution of genes and genomes on the Drosophila phylogeny.</title>
        <authorList>
            <consortium name="Drosophila 12 Genomes Consortium"/>
            <person name="Clark A.G."/>
            <person name="Eisen M.B."/>
            <person name="Smith D.R."/>
            <person name="Bergman C.M."/>
            <person name="Oliver B."/>
            <person name="Markow T.A."/>
            <person name="Kaufman T.C."/>
            <person name="Kellis M."/>
            <person name="Gelbart W."/>
            <person name="Iyer V.N."/>
            <person name="Pollard D.A."/>
            <person name="Sackton T.B."/>
            <person name="Larracuente A.M."/>
            <person name="Singh N.D."/>
            <person name="Abad J.P."/>
            <person name="Abt D.N."/>
            <person name="Adryan B."/>
            <person name="Aguade M."/>
            <person name="Akashi H."/>
            <person name="Anderson W.W."/>
            <person name="Aquadro C.F."/>
            <person name="Ardell D.H."/>
            <person name="Arguello R."/>
            <person name="Artieri C.G."/>
            <person name="Barbash D.A."/>
            <person name="Barker D."/>
            <person name="Barsanti P."/>
            <person name="Batterham P."/>
            <person name="Batzoglou S."/>
            <person name="Begun D."/>
            <person name="Bhutkar A."/>
            <person name="Blanco E."/>
            <person name="Bosak S.A."/>
            <person name="Bradley R.K."/>
            <person name="Brand A.D."/>
            <person name="Brent M.R."/>
            <person name="Brooks A.N."/>
            <person name="Brown R.H."/>
            <person name="Butlin R.K."/>
            <person name="Caggese C."/>
            <person name="Calvi B.R."/>
            <person name="Bernardo de Carvalho A."/>
            <person name="Caspi A."/>
            <person name="Castrezana S."/>
            <person name="Celniker S.E."/>
            <person name="Chang J.L."/>
            <person name="Chapple C."/>
            <person name="Chatterji S."/>
            <person name="Chinwalla A."/>
            <person name="Civetta A."/>
            <person name="Clifton S.W."/>
            <person name="Comeron J.M."/>
            <person name="Costello J.C."/>
            <person name="Coyne J.A."/>
            <person name="Daub J."/>
            <person name="David R.G."/>
            <person name="Delcher A.L."/>
            <person name="Delehaunty K."/>
            <person name="Do C.B."/>
            <person name="Ebling H."/>
            <person name="Edwards K."/>
            <person name="Eickbush T."/>
            <person name="Evans J.D."/>
            <person name="Filipski A."/>
            <person name="Findeiss S."/>
            <person name="Freyhult E."/>
            <person name="Fulton L."/>
            <person name="Fulton R."/>
            <person name="Garcia A.C."/>
            <person name="Gardiner A."/>
            <person name="Garfield D.A."/>
            <person name="Garvin B.E."/>
            <person name="Gibson G."/>
            <person name="Gilbert D."/>
            <person name="Gnerre S."/>
            <person name="Godfrey J."/>
            <person name="Good R."/>
            <person name="Gotea V."/>
            <person name="Gravely B."/>
            <person name="Greenberg A.J."/>
            <person name="Griffiths-Jones S."/>
            <person name="Gross S."/>
            <person name="Guigo R."/>
            <person name="Gustafson E.A."/>
            <person name="Haerty W."/>
            <person name="Hahn M.W."/>
            <person name="Halligan D.L."/>
            <person name="Halpern A.L."/>
            <person name="Halter G.M."/>
            <person name="Han M.V."/>
            <person name="Heger A."/>
            <person name="Hillier L."/>
            <person name="Hinrichs A.S."/>
            <person name="Holmes I."/>
            <person name="Hoskins R.A."/>
            <person name="Hubisz M.J."/>
            <person name="Hultmark D."/>
            <person name="Huntley M.A."/>
            <person name="Jaffe D.B."/>
            <person name="Jagadeeshan S."/>
            <person name="Jeck W.R."/>
            <person name="Johnson J."/>
            <person name="Jones C.D."/>
            <person name="Jordan W.C."/>
            <person name="Karpen G.H."/>
            <person name="Kataoka E."/>
            <person name="Keightley P.D."/>
            <person name="Kheradpour P."/>
            <person name="Kirkness E.F."/>
            <person name="Koerich L.B."/>
            <person name="Kristiansen K."/>
            <person name="Kudrna D."/>
            <person name="Kulathinal R.J."/>
            <person name="Kumar S."/>
            <person name="Kwok R."/>
            <person name="Lander E."/>
            <person name="Langley C.H."/>
            <person name="Lapoint R."/>
            <person name="Lazzaro B.P."/>
            <person name="Lee S.J."/>
            <person name="Levesque L."/>
            <person name="Li R."/>
            <person name="Lin C.F."/>
            <person name="Lin M.F."/>
            <person name="Lindblad-Toh K."/>
            <person name="Llopart A."/>
            <person name="Long M."/>
            <person name="Low L."/>
            <person name="Lozovsky E."/>
            <person name="Lu J."/>
            <person name="Luo M."/>
            <person name="Machado C.A."/>
            <person name="Makalowski W."/>
            <person name="Marzo M."/>
            <person name="Matsuda M."/>
            <person name="Matzkin L."/>
            <person name="McAllister B."/>
            <person name="McBride C.S."/>
            <person name="McKernan B."/>
            <person name="McKernan K."/>
            <person name="Mendez-Lago M."/>
            <person name="Minx P."/>
            <person name="Mollenhauer M.U."/>
            <person name="Montooth K."/>
            <person name="Mount S.M."/>
            <person name="Mu X."/>
            <person name="Myers E."/>
            <person name="Negre B."/>
            <person name="Newfeld S."/>
            <person name="Nielsen R."/>
            <person name="Noor M.A."/>
            <person name="O'Grady P."/>
            <person name="Pachter L."/>
            <person name="Papaceit M."/>
            <person name="Parisi M.J."/>
            <person name="Parisi M."/>
            <person name="Parts L."/>
            <person name="Pedersen J.S."/>
            <person name="Pesole G."/>
            <person name="Phillippy A.M."/>
            <person name="Ponting C.P."/>
            <person name="Pop M."/>
            <person name="Porcelli D."/>
            <person name="Powell J.R."/>
            <person name="Prohaska S."/>
            <person name="Pruitt K."/>
            <person name="Puig M."/>
            <person name="Quesneville H."/>
            <person name="Ram K.R."/>
            <person name="Rand D."/>
            <person name="Rasmussen M.D."/>
            <person name="Reed L.K."/>
            <person name="Reenan R."/>
            <person name="Reily A."/>
            <person name="Remington K.A."/>
            <person name="Rieger T.T."/>
            <person name="Ritchie M.G."/>
            <person name="Robin C."/>
            <person name="Rogers Y.H."/>
            <person name="Rohde C."/>
            <person name="Rozas J."/>
            <person name="Rubenfield M.J."/>
            <person name="Ruiz A."/>
            <person name="Russo S."/>
            <person name="Salzberg S.L."/>
            <person name="Sanchez-Gracia A."/>
            <person name="Saranga D.J."/>
            <person name="Sato H."/>
            <person name="Schaeffer S.W."/>
            <person name="Schatz M.C."/>
            <person name="Schlenke T."/>
            <person name="Schwartz R."/>
            <person name="Segarra C."/>
            <person name="Singh R.S."/>
            <person name="Sirot L."/>
            <person name="Sirota M."/>
            <person name="Sisneros N.B."/>
            <person name="Smith C.D."/>
            <person name="Smith T.F."/>
            <person name="Spieth J."/>
            <person name="Stage D.E."/>
            <person name="Stark A."/>
            <person name="Stephan W."/>
            <person name="Strausberg R.L."/>
            <person name="Strempel S."/>
            <person name="Sturgill D."/>
            <person name="Sutton G."/>
            <person name="Sutton G.G."/>
            <person name="Tao W."/>
            <person name="Teichmann S."/>
            <person name="Tobari Y.N."/>
            <person name="Tomimura Y."/>
            <person name="Tsolas J.M."/>
            <person name="Valente V.L."/>
            <person name="Venter E."/>
            <person name="Venter J.C."/>
            <person name="Vicario S."/>
            <person name="Vieira F.G."/>
            <person name="Vilella A.J."/>
            <person name="Villasante A."/>
            <person name="Walenz B."/>
            <person name="Wang J."/>
            <person name="Wasserman M."/>
            <person name="Watts T."/>
            <person name="Wilson D."/>
            <person name="Wilson R.K."/>
            <person name="Wing R.A."/>
            <person name="Wolfner M.F."/>
            <person name="Wong A."/>
            <person name="Wong G.K."/>
            <person name="Wu C.I."/>
            <person name="Wu G."/>
            <person name="Yamamoto D."/>
            <person name="Yang H.P."/>
            <person name="Yang S.P."/>
            <person name="Yorke J.A."/>
            <person name="Yoshida K."/>
            <person name="Zdobnov E."/>
            <person name="Zhang P."/>
            <person name="Zhang Y."/>
            <person name="Zimin A.V."/>
            <person name="Baldwin J."/>
            <person name="Abdouelleil A."/>
            <person name="Abdulkadir J."/>
            <person name="Abebe A."/>
            <person name="Abera B."/>
            <person name="Abreu J."/>
            <person name="Acer S.C."/>
            <person name="Aftuck L."/>
            <person name="Alexander A."/>
            <person name="An P."/>
            <person name="Anderson E."/>
            <person name="Anderson S."/>
            <person name="Arachi H."/>
            <person name="Azer M."/>
            <person name="Bachantsang P."/>
            <person name="Barry A."/>
            <person name="Bayul T."/>
            <person name="Berlin A."/>
            <person name="Bessette D."/>
            <person name="Bloom T."/>
            <person name="Blye J."/>
            <person name="Boguslavskiy L."/>
            <person name="Bonnet C."/>
            <person name="Boukhgalter B."/>
            <person name="Bourzgui I."/>
            <person name="Brown A."/>
            <person name="Cahill P."/>
            <person name="Channer S."/>
            <person name="Cheshatsang Y."/>
            <person name="Chuda L."/>
            <person name="Citroen M."/>
            <person name="Collymore A."/>
            <person name="Cooke P."/>
            <person name="Costello M."/>
            <person name="D'Aco K."/>
            <person name="Daza R."/>
            <person name="De Haan G."/>
            <person name="DeGray S."/>
            <person name="DeMaso C."/>
            <person name="Dhargay N."/>
            <person name="Dooley K."/>
            <person name="Dooley E."/>
            <person name="Doricent M."/>
            <person name="Dorje P."/>
            <person name="Dorjee K."/>
            <person name="Dupes A."/>
            <person name="Elong R."/>
            <person name="Falk J."/>
            <person name="Farina A."/>
            <person name="Faro S."/>
            <person name="Ferguson D."/>
            <person name="Fisher S."/>
            <person name="Foley C.D."/>
            <person name="Franke A."/>
            <person name="Friedrich D."/>
            <person name="Gadbois L."/>
            <person name="Gearin G."/>
            <person name="Gearin C.R."/>
            <person name="Giannoukos G."/>
            <person name="Goode T."/>
            <person name="Graham J."/>
            <person name="Grandbois E."/>
            <person name="Grewal S."/>
            <person name="Gyaltsen K."/>
            <person name="Hafez N."/>
            <person name="Hagos B."/>
            <person name="Hall J."/>
            <person name="Henson C."/>
            <person name="Hollinger A."/>
            <person name="Honan T."/>
            <person name="Huard M.D."/>
            <person name="Hughes L."/>
            <person name="Hurhula B."/>
            <person name="Husby M.E."/>
            <person name="Kamat A."/>
            <person name="Kanga B."/>
            <person name="Kashin S."/>
            <person name="Khazanovich D."/>
            <person name="Kisner P."/>
            <person name="Lance K."/>
            <person name="Lara M."/>
            <person name="Lee W."/>
            <person name="Lennon N."/>
            <person name="Letendre F."/>
            <person name="LeVine R."/>
            <person name="Lipovsky A."/>
            <person name="Liu X."/>
            <person name="Liu J."/>
            <person name="Liu S."/>
            <person name="Lokyitsang T."/>
            <person name="Lokyitsang Y."/>
            <person name="Lubonja R."/>
            <person name="Lui A."/>
            <person name="MacDonald P."/>
            <person name="Magnisalis V."/>
            <person name="Maru K."/>
            <person name="Matthews C."/>
            <person name="McCusker W."/>
            <person name="McDonough S."/>
            <person name="Mehta T."/>
            <person name="Meldrim J."/>
            <person name="Meneus L."/>
            <person name="Mihai O."/>
            <person name="Mihalev A."/>
            <person name="Mihova T."/>
            <person name="Mittelman R."/>
            <person name="Mlenga V."/>
            <person name="Montmayeur A."/>
            <person name="Mulrain L."/>
            <person name="Navidi A."/>
            <person name="Naylor J."/>
            <person name="Negash T."/>
            <person name="Nguyen T."/>
            <person name="Nguyen N."/>
            <person name="Nicol R."/>
            <person name="Norbu C."/>
            <person name="Norbu N."/>
            <person name="Novod N."/>
            <person name="O'Neill B."/>
            <person name="Osman S."/>
            <person name="Markiewicz E."/>
            <person name="Oyono O.L."/>
            <person name="Patti C."/>
            <person name="Phunkhang P."/>
            <person name="Pierre F."/>
            <person name="Priest M."/>
            <person name="Raghuraman S."/>
            <person name="Rege F."/>
            <person name="Reyes R."/>
            <person name="Rise C."/>
            <person name="Rogov P."/>
            <person name="Ross K."/>
            <person name="Ryan E."/>
            <person name="Settipalli S."/>
            <person name="Shea T."/>
            <person name="Sherpa N."/>
            <person name="Shi L."/>
            <person name="Shih D."/>
            <person name="Sparrow T."/>
            <person name="Spaulding J."/>
            <person name="Stalker J."/>
            <person name="Stange-Thomann N."/>
            <person name="Stavropoulos S."/>
            <person name="Stone C."/>
            <person name="Strader C."/>
            <person name="Tesfaye S."/>
            <person name="Thomson T."/>
            <person name="Thoulutsang Y."/>
            <person name="Thoulutsang D."/>
            <person name="Topham K."/>
            <person name="Topping I."/>
            <person name="Tsamla T."/>
            <person name="Vassiliev H."/>
            <person name="Vo A."/>
            <person name="Wangchuk T."/>
            <person name="Wangdi T."/>
            <person name="Weiand M."/>
            <person name="Wilkinson J."/>
            <person name="Wilson A."/>
            <person name="Yadav S."/>
            <person name="Young G."/>
            <person name="Yu Q."/>
            <person name="Zembek L."/>
            <person name="Zhong D."/>
            <person name="Zimmer A."/>
            <person name="Zwirko Z."/>
            <person name="Jaffe D.B."/>
            <person name="Alvarez P."/>
            <person name="Brockman W."/>
            <person name="Butler J."/>
            <person name="Chin C."/>
            <person name="Gnerre S."/>
            <person name="Grabherr M."/>
            <person name="Kleber M."/>
            <person name="Mauceli E."/>
            <person name="MacCallum I."/>
        </authorList>
    </citation>
    <scope>NUCLEOTIDE SEQUENCE [LARGE SCALE GENOMIC DNA]</scope>
    <source>
        <strain evidence="1 2">TSC#14021-0224.01</strain>
    </source>
</reference>
<evidence type="ECO:0000313" key="2">
    <source>
        <dbReference type="Proteomes" id="UP000008711"/>
    </source>
</evidence>
<dbReference type="Gene3D" id="2.60.40.10">
    <property type="entry name" value="Immunoglobulins"/>
    <property type="match status" value="1"/>
</dbReference>
<proteinExistence type="predicted"/>
<dbReference type="OMA" id="HVLCKYI"/>
<dbReference type="Proteomes" id="UP000008711">
    <property type="component" value="Unassembled WGS sequence"/>
</dbReference>